<accession>A0A8H4W1X8</accession>
<dbReference type="Proteomes" id="UP000566819">
    <property type="component" value="Unassembled WGS sequence"/>
</dbReference>
<feature type="compositionally biased region" description="Polar residues" evidence="1">
    <location>
        <begin position="415"/>
        <end position="448"/>
    </location>
</feature>
<reference evidence="3 4" key="1">
    <citation type="submission" date="2020-03" db="EMBL/GenBank/DDBJ databases">
        <title>Draft Genome Sequence of Cudoniella acicularis.</title>
        <authorList>
            <person name="Buettner E."/>
            <person name="Kellner H."/>
        </authorList>
    </citation>
    <scope>NUCLEOTIDE SEQUENCE [LARGE SCALE GENOMIC DNA]</scope>
    <source>
        <strain evidence="3 4">DSM 108380</strain>
    </source>
</reference>
<proteinExistence type="predicted"/>
<dbReference type="OrthoDB" id="66144at2759"/>
<dbReference type="PANTHER" id="PTHR42070:SF1">
    <property type="entry name" value="FILAMENT ASSOCIATED PROTEIN, PUTATIVE (AFU_ORTHOLOGUE AFUA_8G06630)-RELATED"/>
    <property type="match status" value="1"/>
</dbReference>
<feature type="compositionally biased region" description="Basic residues" evidence="1">
    <location>
        <begin position="330"/>
        <end position="341"/>
    </location>
</feature>
<dbReference type="CDD" id="cd02440">
    <property type="entry name" value="AdoMet_MTases"/>
    <property type="match status" value="1"/>
</dbReference>
<feature type="region of interest" description="Disordered" evidence="1">
    <location>
        <begin position="306"/>
        <end position="341"/>
    </location>
</feature>
<feature type="region of interest" description="Disordered" evidence="1">
    <location>
        <begin position="402"/>
        <end position="448"/>
    </location>
</feature>
<name>A0A8H4W1X8_9HELO</name>
<gene>
    <name evidence="3" type="ORF">G7Y89_g9394</name>
</gene>
<protein>
    <recommendedName>
        <fullName evidence="2">Methyltransferase domain-containing protein</fullName>
    </recommendedName>
</protein>
<dbReference type="Pfam" id="PF13847">
    <property type="entry name" value="Methyltransf_31"/>
    <property type="match status" value="1"/>
</dbReference>
<evidence type="ECO:0000256" key="1">
    <source>
        <dbReference type="SAM" id="MobiDB-lite"/>
    </source>
</evidence>
<evidence type="ECO:0000313" key="4">
    <source>
        <dbReference type="Proteomes" id="UP000566819"/>
    </source>
</evidence>
<dbReference type="AlphaFoldDB" id="A0A8H4W1X8"/>
<evidence type="ECO:0000259" key="2">
    <source>
        <dbReference type="Pfam" id="PF13847"/>
    </source>
</evidence>
<feature type="compositionally biased region" description="Polar residues" evidence="1">
    <location>
        <begin position="306"/>
        <end position="320"/>
    </location>
</feature>
<comment type="caution">
    <text evidence="3">The sequence shown here is derived from an EMBL/GenBank/DDBJ whole genome shotgun (WGS) entry which is preliminary data.</text>
</comment>
<evidence type="ECO:0000313" key="3">
    <source>
        <dbReference type="EMBL" id="KAF4628755.1"/>
    </source>
</evidence>
<dbReference type="InterPro" id="IPR025714">
    <property type="entry name" value="Methyltranfer_dom"/>
</dbReference>
<sequence length="543" mass="59589">MTSTLSTKDEIYTNVEDAYGYRSENAIREALSKKIAVSLGYNPADMASVPTDANIGEGCGNPLLIASLKKANIAGSKMIALARTNAAKLSATNVEFVHTNINHLPLPDNSVDCVMSNCVLNLVPEDDKLSVIKEIHRILKPCGRLAVSDFLALKTLTPEIKNDPALHAGCVSGAVEVAQMKEFLFDIGFDDLGLYKDGESSKSVTPCCAGGSSCGPGMTPSGRKELDYDLNEWISSFQIYGHKWCGKTKQNVPQVCSVLDNTFETPSSSAAYEERFIRINFLQEFSNPGASTTASQALTNDQTLRKMNSNNQAGPASKTNLDPMEAERTRLRRNQRNSRARKQAYVQDLEHRWRQCVELGVQATAEMQREAQKVQEENRLLRAVLHDQGFDDTTLQQALEKAKRAERQKAPVQHKTPSLCGSNDRQNDSLPSVQSSTAVPPVQNSNLIGDQGDLPQTMDLFNWLDDLCQIKDALGNYNTLDDFGAQNYNELAVLPLQPVEGFELDPANCVSTAPAQLWPLDETCVPSDLTNGVWTFPTGNQNP</sequence>
<feature type="domain" description="Methyltransferase" evidence="2">
    <location>
        <begin position="76"/>
        <end position="182"/>
    </location>
</feature>
<keyword evidence="4" id="KW-1185">Reference proteome</keyword>
<dbReference type="SUPFAM" id="SSF53335">
    <property type="entry name" value="S-adenosyl-L-methionine-dependent methyltransferases"/>
    <property type="match status" value="1"/>
</dbReference>
<dbReference type="InterPro" id="IPR029063">
    <property type="entry name" value="SAM-dependent_MTases_sf"/>
</dbReference>
<dbReference type="EMBL" id="JAAMPI010000766">
    <property type="protein sequence ID" value="KAF4628755.1"/>
    <property type="molecule type" value="Genomic_DNA"/>
</dbReference>
<organism evidence="3 4">
    <name type="scientific">Cudoniella acicularis</name>
    <dbReference type="NCBI Taxonomy" id="354080"/>
    <lineage>
        <taxon>Eukaryota</taxon>
        <taxon>Fungi</taxon>
        <taxon>Dikarya</taxon>
        <taxon>Ascomycota</taxon>
        <taxon>Pezizomycotina</taxon>
        <taxon>Leotiomycetes</taxon>
        <taxon>Helotiales</taxon>
        <taxon>Tricladiaceae</taxon>
        <taxon>Cudoniella</taxon>
    </lineage>
</organism>
<dbReference type="CDD" id="cd14688">
    <property type="entry name" value="bZIP_YAP"/>
    <property type="match status" value="1"/>
</dbReference>
<dbReference type="Gene3D" id="3.40.50.150">
    <property type="entry name" value="Vaccinia Virus protein VP39"/>
    <property type="match status" value="1"/>
</dbReference>
<dbReference type="PANTHER" id="PTHR42070">
    <property type="entry name" value="FILAMENT ASSOCIATED PROTEIN, PUTATIVE (AFU_ORTHOLOGUE AFUA_8G06630)-RELATED"/>
    <property type="match status" value="1"/>
</dbReference>